<organism evidence="1 2">
    <name type="scientific">Hypoxylon rubiginosum</name>
    <dbReference type="NCBI Taxonomy" id="110542"/>
    <lineage>
        <taxon>Eukaryota</taxon>
        <taxon>Fungi</taxon>
        <taxon>Dikarya</taxon>
        <taxon>Ascomycota</taxon>
        <taxon>Pezizomycotina</taxon>
        <taxon>Sordariomycetes</taxon>
        <taxon>Xylariomycetidae</taxon>
        <taxon>Xylariales</taxon>
        <taxon>Hypoxylaceae</taxon>
        <taxon>Hypoxylon</taxon>
    </lineage>
</organism>
<dbReference type="Proteomes" id="UP001497680">
    <property type="component" value="Unassembled WGS sequence"/>
</dbReference>
<evidence type="ECO:0000313" key="1">
    <source>
        <dbReference type="EMBL" id="KAI6081160.1"/>
    </source>
</evidence>
<sequence length="822" mass="93779">MAIDPDVKNNSKTWQDAVQSFLSSLGPTERAAFRAPASPDDCTAVLLATQRRKTKLTRILDLMKPAIDPLKRFESAIDVIVQVNAGIASPIWGPLRIVITLSADHFRTLESIAMIIHRIISSLQRFSKYEELFEKNKLVQDAIGALYCDYLDFCVRVTRFYSSSFRSFFASFDKDFREISDSIQLHSQNADWAAHAAHIEETQREIEKARAERQVHERGNIQRWLSPATVDDDLQKHLSEYLPGSCDDLLASEQVQSFIYSDGLKRPHILLQGLPGSGKTTAAAFIVHHLKSQGLQVLCFFFKSSDVEKCAVLGCLRTILAQLLRLEEHLYDLVEPIYHTSGRVIADSLIEVQRALSITLENLKANRIFVIFDALDESSDSEEVLRWIASQGDNEGQQLRFISTSRTTLSFQSVSSYAHCTFLRMEGFENNSIKRYIHSRVRNNPIISGTDIGREVTDFIALAANGLWLYARLMMDEIDRLPSVGQIQKQLKVLPRGFTELYTQIIRTTEVDFNPIELRLAQQLHLWIDVNDYLPNSIWGGGWLRNDMLELIFQYANDGEAVHDPARQISRVSGPLLESLTAEVKSIGLPVYEVDFIHHTAAQYLRESNCLPAAQLPLILRPRRLRHLYRAAVAIWYYTDCTQSELLLKDLRENKGGYTHFMINYFEMAYGLWNALKLDEFPEIRDPEEAREAELVLRKLTDFITTPACLRWIESAILINYRGRFPHLIWNAVASWKAARKVIHHQFAPFAAFSKARVRFCHHYVFILAATGLGRDSAPAELLTIDEKDFLQDDLAQGILSLSKRWRSLVSANSYVENIDLP</sequence>
<accession>A0ACC0CLD3</accession>
<keyword evidence="2" id="KW-1185">Reference proteome</keyword>
<dbReference type="EMBL" id="MU394405">
    <property type="protein sequence ID" value="KAI6081160.1"/>
    <property type="molecule type" value="Genomic_DNA"/>
</dbReference>
<name>A0ACC0CLD3_9PEZI</name>
<comment type="caution">
    <text evidence="1">The sequence shown here is derived from an EMBL/GenBank/DDBJ whole genome shotgun (WGS) entry which is preliminary data.</text>
</comment>
<reference evidence="1 2" key="1">
    <citation type="journal article" date="2022" name="New Phytol.">
        <title>Ecological generalism drives hyperdiversity of secondary metabolite gene clusters in xylarialean endophytes.</title>
        <authorList>
            <person name="Franco M.E.E."/>
            <person name="Wisecaver J.H."/>
            <person name="Arnold A.E."/>
            <person name="Ju Y.M."/>
            <person name="Slot J.C."/>
            <person name="Ahrendt S."/>
            <person name="Moore L.P."/>
            <person name="Eastman K.E."/>
            <person name="Scott K."/>
            <person name="Konkel Z."/>
            <person name="Mondo S.J."/>
            <person name="Kuo A."/>
            <person name="Hayes R.D."/>
            <person name="Haridas S."/>
            <person name="Andreopoulos B."/>
            <person name="Riley R."/>
            <person name="LaButti K."/>
            <person name="Pangilinan J."/>
            <person name="Lipzen A."/>
            <person name="Amirebrahimi M."/>
            <person name="Yan J."/>
            <person name="Adam C."/>
            <person name="Keymanesh K."/>
            <person name="Ng V."/>
            <person name="Louie K."/>
            <person name="Northen T."/>
            <person name="Drula E."/>
            <person name="Henrissat B."/>
            <person name="Hsieh H.M."/>
            <person name="Youens-Clark K."/>
            <person name="Lutzoni F."/>
            <person name="Miadlikowska J."/>
            <person name="Eastwood D.C."/>
            <person name="Hamelin R.C."/>
            <person name="Grigoriev I.V."/>
            <person name="U'Ren J.M."/>
        </authorList>
    </citation>
    <scope>NUCLEOTIDE SEQUENCE [LARGE SCALE GENOMIC DNA]</scope>
    <source>
        <strain evidence="1 2">ER1909</strain>
    </source>
</reference>
<gene>
    <name evidence="1" type="ORF">F4821DRAFT_249891</name>
</gene>
<proteinExistence type="predicted"/>
<protein>
    <submittedName>
        <fullName evidence="1">Uncharacterized protein</fullName>
    </submittedName>
</protein>
<evidence type="ECO:0000313" key="2">
    <source>
        <dbReference type="Proteomes" id="UP001497680"/>
    </source>
</evidence>